<gene>
    <name evidence="7" type="primary">rplR</name>
    <name evidence="8" type="ORF">SAMN02745977_00145</name>
</gene>
<keyword evidence="2 7" id="KW-0699">rRNA-binding</keyword>
<dbReference type="Gene3D" id="3.30.420.100">
    <property type="match status" value="1"/>
</dbReference>
<dbReference type="Pfam" id="PF00861">
    <property type="entry name" value="Ribosomal_L18p"/>
    <property type="match status" value="1"/>
</dbReference>
<comment type="similarity">
    <text evidence="1 7">Belongs to the universal ribosomal protein uL18 family.</text>
</comment>
<accession>A0A1H8D1T3</accession>
<evidence type="ECO:0000313" key="8">
    <source>
        <dbReference type="EMBL" id="SEN01139.1"/>
    </source>
</evidence>
<keyword evidence="4 7" id="KW-0689">Ribosomal protein</keyword>
<evidence type="ECO:0000256" key="1">
    <source>
        <dbReference type="ARBA" id="ARBA00007116"/>
    </source>
</evidence>
<dbReference type="EMBL" id="FOCW01000001">
    <property type="protein sequence ID" value="SEN01139.1"/>
    <property type="molecule type" value="Genomic_DNA"/>
</dbReference>
<dbReference type="STRING" id="1121117.SAMN02745977_00145"/>
<keyword evidence="5 7" id="KW-0687">Ribonucleoprotein</keyword>
<dbReference type="CDD" id="cd00432">
    <property type="entry name" value="Ribosomal_L18_L5e"/>
    <property type="match status" value="1"/>
</dbReference>
<dbReference type="PANTHER" id="PTHR12899:SF3">
    <property type="entry name" value="LARGE RIBOSOMAL SUBUNIT PROTEIN UL18M"/>
    <property type="match status" value="1"/>
</dbReference>
<evidence type="ECO:0000256" key="6">
    <source>
        <dbReference type="ARBA" id="ARBA00035197"/>
    </source>
</evidence>
<dbReference type="GO" id="GO:0022625">
    <property type="term" value="C:cytosolic large ribosomal subunit"/>
    <property type="evidence" value="ECO:0007669"/>
    <property type="project" value="TreeGrafter"/>
</dbReference>
<dbReference type="FunFam" id="3.30.420.100:FF:000001">
    <property type="entry name" value="50S ribosomal protein L18"/>
    <property type="match status" value="1"/>
</dbReference>
<dbReference type="RefSeq" id="WP_091812814.1">
    <property type="nucleotide sequence ID" value="NZ_FOCW01000001.1"/>
</dbReference>
<dbReference type="GO" id="GO:0008097">
    <property type="term" value="F:5S rRNA binding"/>
    <property type="evidence" value="ECO:0007669"/>
    <property type="project" value="TreeGrafter"/>
</dbReference>
<dbReference type="NCBIfam" id="TIGR00060">
    <property type="entry name" value="L18_bact"/>
    <property type="match status" value="1"/>
</dbReference>
<dbReference type="InterPro" id="IPR005484">
    <property type="entry name" value="Ribosomal_uL18_bac/plant/anim"/>
</dbReference>
<sequence>MLNKKAQRIRRARQTRIRIAAQGVPRLTVNRTNMHMYASLISGCGTKVLATVSTAEADIRKELGAAGKGGNVAAAAMIGKRIAEKAKAAGVEKVAFDRAGFAYHGRVKALADAAREAGLQF</sequence>
<dbReference type="InterPro" id="IPR004389">
    <property type="entry name" value="Ribosomal_uL18_bac-type"/>
</dbReference>
<evidence type="ECO:0000256" key="7">
    <source>
        <dbReference type="HAMAP-Rule" id="MF_01337"/>
    </source>
</evidence>
<organism evidence="8 9">
    <name type="scientific">Brachymonas denitrificans DSM 15123</name>
    <dbReference type="NCBI Taxonomy" id="1121117"/>
    <lineage>
        <taxon>Bacteria</taxon>
        <taxon>Pseudomonadati</taxon>
        <taxon>Pseudomonadota</taxon>
        <taxon>Betaproteobacteria</taxon>
        <taxon>Burkholderiales</taxon>
        <taxon>Comamonadaceae</taxon>
        <taxon>Brachymonas</taxon>
    </lineage>
</organism>
<keyword evidence="9" id="KW-1185">Reference proteome</keyword>
<dbReference type="InterPro" id="IPR057268">
    <property type="entry name" value="Ribosomal_L18"/>
</dbReference>
<proteinExistence type="inferred from homology"/>
<dbReference type="AlphaFoldDB" id="A0A1H8D1T3"/>
<comment type="subunit">
    <text evidence="7">Part of the 50S ribosomal subunit; part of the 5S rRNA/L5/L18/L25 subcomplex. Contacts the 5S and 23S rRNAs.</text>
</comment>
<evidence type="ECO:0000313" key="9">
    <source>
        <dbReference type="Proteomes" id="UP000199531"/>
    </source>
</evidence>
<dbReference type="Proteomes" id="UP000199531">
    <property type="component" value="Unassembled WGS sequence"/>
</dbReference>
<evidence type="ECO:0000256" key="2">
    <source>
        <dbReference type="ARBA" id="ARBA00022730"/>
    </source>
</evidence>
<dbReference type="PANTHER" id="PTHR12899">
    <property type="entry name" value="39S RIBOSOMAL PROTEIN L18, MITOCHONDRIAL"/>
    <property type="match status" value="1"/>
</dbReference>
<comment type="function">
    <text evidence="7">This is one of the proteins that bind and probably mediate the attachment of the 5S RNA into the large ribosomal subunit, where it forms part of the central protuberance.</text>
</comment>
<reference evidence="8 9" key="1">
    <citation type="submission" date="2016-10" db="EMBL/GenBank/DDBJ databases">
        <authorList>
            <person name="de Groot N.N."/>
        </authorList>
    </citation>
    <scope>NUCLEOTIDE SEQUENCE [LARGE SCALE GENOMIC DNA]</scope>
    <source>
        <strain evidence="8 9">DSM 15123</strain>
    </source>
</reference>
<dbReference type="SUPFAM" id="SSF53137">
    <property type="entry name" value="Translational machinery components"/>
    <property type="match status" value="1"/>
</dbReference>
<dbReference type="GO" id="GO:0006412">
    <property type="term" value="P:translation"/>
    <property type="evidence" value="ECO:0007669"/>
    <property type="project" value="UniProtKB-UniRule"/>
</dbReference>
<dbReference type="OrthoDB" id="9810939at2"/>
<dbReference type="HAMAP" id="MF_01337_B">
    <property type="entry name" value="Ribosomal_uL18_B"/>
    <property type="match status" value="1"/>
</dbReference>
<name>A0A1H8D1T3_9BURK</name>
<dbReference type="GO" id="GO:0003735">
    <property type="term" value="F:structural constituent of ribosome"/>
    <property type="evidence" value="ECO:0007669"/>
    <property type="project" value="InterPro"/>
</dbReference>
<keyword evidence="3 7" id="KW-0694">RNA-binding</keyword>
<evidence type="ECO:0000256" key="4">
    <source>
        <dbReference type="ARBA" id="ARBA00022980"/>
    </source>
</evidence>
<evidence type="ECO:0000256" key="3">
    <source>
        <dbReference type="ARBA" id="ARBA00022884"/>
    </source>
</evidence>
<protein>
    <recommendedName>
        <fullName evidence="6 7">Large ribosomal subunit protein uL18</fullName>
    </recommendedName>
</protein>
<evidence type="ECO:0000256" key="5">
    <source>
        <dbReference type="ARBA" id="ARBA00023274"/>
    </source>
</evidence>